<dbReference type="Proteomes" id="UP001208245">
    <property type="component" value="Unassembled WGS sequence"/>
</dbReference>
<organism evidence="1 2">
    <name type="scientific">Ureaplasma miroungigenitalium</name>
    <dbReference type="NCBI Taxonomy" id="1042321"/>
    <lineage>
        <taxon>Bacteria</taxon>
        <taxon>Bacillati</taxon>
        <taxon>Mycoplasmatota</taxon>
        <taxon>Mycoplasmoidales</taxon>
        <taxon>Mycoplasmoidaceae</taxon>
        <taxon>Ureaplasma</taxon>
    </lineage>
</organism>
<dbReference type="RefSeq" id="WP_263821677.1">
    <property type="nucleotide sequence ID" value="NZ_JAOXHK010000002.1"/>
</dbReference>
<comment type="caution">
    <text evidence="1">The sequence shown here is derived from an EMBL/GenBank/DDBJ whole genome shotgun (WGS) entry which is preliminary data.</text>
</comment>
<dbReference type="EMBL" id="JAOXHL010000001">
    <property type="protein sequence ID" value="MCV3728352.1"/>
    <property type="molecule type" value="Genomic_DNA"/>
</dbReference>
<gene>
    <name evidence="1" type="ORF">OF376_00950</name>
</gene>
<keyword evidence="2" id="KW-1185">Reference proteome</keyword>
<accession>A0ABT3BMU2</accession>
<proteinExistence type="predicted"/>
<evidence type="ECO:0000313" key="1">
    <source>
        <dbReference type="EMBL" id="MCV3728352.1"/>
    </source>
</evidence>
<reference evidence="1 2" key="1">
    <citation type="journal article" date="2020" name="Int. J. Syst. Evol. Microbiol.">
        <title>Ureaplasma miroungigenitalium sp. nov. isolated from northern elephant seals (Mirounga angustirostris) and Ureaplasma zalophigenitalium sp. nov. isolated from California sea lions (Zalophus californianus).</title>
        <authorList>
            <person name="Volokhov D.V."/>
            <person name="Gulland F.M."/>
            <person name="Gao Y."/>
            <person name="Chizhikov V.E."/>
        </authorList>
    </citation>
    <scope>NUCLEOTIDE SEQUENCE [LARGE SCALE GENOMIC DNA]</scope>
    <source>
        <strain evidence="1 2">ES3182-GEN</strain>
    </source>
</reference>
<name>A0ABT3BMU2_9BACT</name>
<evidence type="ECO:0000313" key="2">
    <source>
        <dbReference type="Proteomes" id="UP001208245"/>
    </source>
</evidence>
<protein>
    <submittedName>
        <fullName evidence="1">Uncharacterized protein</fullName>
    </submittedName>
</protein>
<sequence length="99" mass="11698">MKRITTKRFVITDHALKRIRERHPKFKDNPGISSLIISSEINTWLANIRPSRSMQNPNHLFFIDPYNPGFQFLVTENSQEYLIITYSAHNHRKKGIYAK</sequence>